<feature type="modified residue" description="4-aspartylphosphate" evidence="2">
    <location>
        <position position="54"/>
    </location>
</feature>
<evidence type="ECO:0000313" key="6">
    <source>
        <dbReference type="Proteomes" id="UP000334019"/>
    </source>
</evidence>
<keyword evidence="2" id="KW-0597">Phosphoprotein</keyword>
<sequence>MSEHHPVRVAIVDDYDVVIAGLAHMFDHYRDRIEVVEMTTGELGEGDVDVVLLDTFAQPEAGDGDLQVLVENPAARHVAVYTWVFDEVVVKEALHVGASGYLAKTLPAGELVEAIERVAAGEIVVSDPPPARTPVGQDWPGREEGLSEREAEVVALIAQGLSNAQIAERTYLSVNSIKTYIRTAYAKMGVTSRTQAVLWAIDHGFELQGRRIDLWR</sequence>
<feature type="domain" description="Response regulatory" evidence="4">
    <location>
        <begin position="8"/>
        <end position="119"/>
    </location>
</feature>
<dbReference type="EMBL" id="CP045851">
    <property type="protein sequence ID" value="QGG94301.1"/>
    <property type="molecule type" value="Genomic_DNA"/>
</dbReference>
<organism evidence="5 6">
    <name type="scientific">Actinomarinicola tropica</name>
    <dbReference type="NCBI Taxonomy" id="2789776"/>
    <lineage>
        <taxon>Bacteria</taxon>
        <taxon>Bacillati</taxon>
        <taxon>Actinomycetota</taxon>
        <taxon>Acidimicrobiia</taxon>
        <taxon>Acidimicrobiales</taxon>
        <taxon>Iamiaceae</taxon>
        <taxon>Actinomarinicola</taxon>
    </lineage>
</organism>
<evidence type="ECO:0000259" key="3">
    <source>
        <dbReference type="PROSITE" id="PS50043"/>
    </source>
</evidence>
<proteinExistence type="predicted"/>
<dbReference type="InterPro" id="IPR000792">
    <property type="entry name" value="Tscrpt_reg_LuxR_C"/>
</dbReference>
<dbReference type="SMART" id="SM00421">
    <property type="entry name" value="HTH_LUXR"/>
    <property type="match status" value="1"/>
</dbReference>
<dbReference type="PROSITE" id="PS50110">
    <property type="entry name" value="RESPONSE_REGULATORY"/>
    <property type="match status" value="1"/>
</dbReference>
<dbReference type="Pfam" id="PF00072">
    <property type="entry name" value="Response_reg"/>
    <property type="match status" value="1"/>
</dbReference>
<dbReference type="InterPro" id="IPR039420">
    <property type="entry name" value="WalR-like"/>
</dbReference>
<dbReference type="GO" id="GO:0006355">
    <property type="term" value="P:regulation of DNA-templated transcription"/>
    <property type="evidence" value="ECO:0007669"/>
    <property type="project" value="InterPro"/>
</dbReference>
<dbReference type="SUPFAM" id="SSF46894">
    <property type="entry name" value="C-terminal effector domain of the bipartite response regulators"/>
    <property type="match status" value="1"/>
</dbReference>
<evidence type="ECO:0000313" key="5">
    <source>
        <dbReference type="EMBL" id="QGG94301.1"/>
    </source>
</evidence>
<name>A0A5Q2RIA2_9ACTN</name>
<dbReference type="Pfam" id="PF00196">
    <property type="entry name" value="GerE"/>
    <property type="match status" value="1"/>
</dbReference>
<dbReference type="InterPro" id="IPR001789">
    <property type="entry name" value="Sig_transdc_resp-reg_receiver"/>
</dbReference>
<dbReference type="KEGG" id="atq:GH723_03850"/>
<dbReference type="PROSITE" id="PS50043">
    <property type="entry name" value="HTH_LUXR_2"/>
    <property type="match status" value="1"/>
</dbReference>
<dbReference type="GO" id="GO:0000160">
    <property type="term" value="P:phosphorelay signal transduction system"/>
    <property type="evidence" value="ECO:0007669"/>
    <property type="project" value="InterPro"/>
</dbReference>
<dbReference type="PANTHER" id="PTHR43214">
    <property type="entry name" value="TWO-COMPONENT RESPONSE REGULATOR"/>
    <property type="match status" value="1"/>
</dbReference>
<dbReference type="PANTHER" id="PTHR43214:SF43">
    <property type="entry name" value="TWO-COMPONENT RESPONSE REGULATOR"/>
    <property type="match status" value="1"/>
</dbReference>
<protein>
    <submittedName>
        <fullName evidence="5">Response regulator</fullName>
    </submittedName>
</protein>
<keyword evidence="6" id="KW-1185">Reference proteome</keyword>
<gene>
    <name evidence="5" type="ORF">GH723_03850</name>
</gene>
<dbReference type="GO" id="GO:0003677">
    <property type="term" value="F:DNA binding"/>
    <property type="evidence" value="ECO:0007669"/>
    <property type="project" value="UniProtKB-KW"/>
</dbReference>
<reference evidence="5 6" key="1">
    <citation type="submission" date="2019-11" db="EMBL/GenBank/DDBJ databases">
        <authorList>
            <person name="He Y."/>
        </authorList>
    </citation>
    <scope>NUCLEOTIDE SEQUENCE [LARGE SCALE GENOMIC DNA]</scope>
    <source>
        <strain evidence="5 6">SCSIO 58843</strain>
    </source>
</reference>
<evidence type="ECO:0000256" key="2">
    <source>
        <dbReference type="PROSITE-ProRule" id="PRU00169"/>
    </source>
</evidence>
<dbReference type="SUPFAM" id="SSF52172">
    <property type="entry name" value="CheY-like"/>
    <property type="match status" value="1"/>
</dbReference>
<keyword evidence="1" id="KW-0238">DNA-binding</keyword>
<accession>A0A5Q2RIA2</accession>
<evidence type="ECO:0000259" key="4">
    <source>
        <dbReference type="PROSITE" id="PS50110"/>
    </source>
</evidence>
<dbReference type="Gene3D" id="3.40.50.2300">
    <property type="match status" value="1"/>
</dbReference>
<evidence type="ECO:0000256" key="1">
    <source>
        <dbReference type="ARBA" id="ARBA00023125"/>
    </source>
</evidence>
<dbReference type="InterPro" id="IPR016032">
    <property type="entry name" value="Sig_transdc_resp-reg_C-effctor"/>
</dbReference>
<dbReference type="PRINTS" id="PR00038">
    <property type="entry name" value="HTHLUXR"/>
</dbReference>
<dbReference type="InterPro" id="IPR011006">
    <property type="entry name" value="CheY-like_superfamily"/>
</dbReference>
<dbReference type="CDD" id="cd06170">
    <property type="entry name" value="LuxR_C_like"/>
    <property type="match status" value="1"/>
</dbReference>
<dbReference type="RefSeq" id="WP_153758407.1">
    <property type="nucleotide sequence ID" value="NZ_CP045851.1"/>
</dbReference>
<feature type="domain" description="HTH luxR-type" evidence="3">
    <location>
        <begin position="139"/>
        <end position="204"/>
    </location>
</feature>
<dbReference type="Proteomes" id="UP000334019">
    <property type="component" value="Chromosome"/>
</dbReference>
<dbReference type="AlphaFoldDB" id="A0A5Q2RIA2"/>